<organism evidence="4 5">
    <name type="scientific">Starmerella bacillaris</name>
    <name type="common">Yeast</name>
    <name type="synonym">Candida zemplinina</name>
    <dbReference type="NCBI Taxonomy" id="1247836"/>
    <lineage>
        <taxon>Eukaryota</taxon>
        <taxon>Fungi</taxon>
        <taxon>Dikarya</taxon>
        <taxon>Ascomycota</taxon>
        <taxon>Saccharomycotina</taxon>
        <taxon>Dipodascomycetes</taxon>
        <taxon>Dipodascales</taxon>
        <taxon>Trichomonascaceae</taxon>
        <taxon>Starmerella</taxon>
    </lineage>
</organism>
<dbReference type="Gene3D" id="1.10.10.10">
    <property type="entry name" value="Winged helix-like DNA-binding domain superfamily/Winged helix DNA-binding domain"/>
    <property type="match status" value="1"/>
</dbReference>
<comment type="caution">
    <text evidence="4">The sequence shown here is derived from an EMBL/GenBank/DDBJ whole genome shotgun (WGS) entry which is preliminary data.</text>
</comment>
<dbReference type="Gene3D" id="1.10.10.570">
    <property type="entry name" value="Winged helix' DNA-binding domain. Chain C. Domain 1"/>
    <property type="match status" value="1"/>
</dbReference>
<keyword evidence="2" id="KW-0813">Transport</keyword>
<dbReference type="InterPro" id="IPR008570">
    <property type="entry name" value="ESCRT-II_cplx_Vps25-sub"/>
</dbReference>
<dbReference type="GO" id="GO:0043328">
    <property type="term" value="P:protein transport to vacuole involved in ubiquitin-dependent protein catabolic process via the multivesicular body sorting pathway"/>
    <property type="evidence" value="ECO:0007669"/>
    <property type="project" value="TreeGrafter"/>
</dbReference>
<accession>A0AAV5RFY6</accession>
<evidence type="ECO:0000256" key="2">
    <source>
        <dbReference type="ARBA" id="ARBA00022448"/>
    </source>
</evidence>
<keyword evidence="3" id="KW-0653">Protein transport</keyword>
<dbReference type="GO" id="GO:0042803">
    <property type="term" value="F:protein homodimerization activity"/>
    <property type="evidence" value="ECO:0007669"/>
    <property type="project" value="TreeGrafter"/>
</dbReference>
<evidence type="ECO:0000256" key="1">
    <source>
        <dbReference type="ARBA" id="ARBA00009674"/>
    </source>
</evidence>
<dbReference type="Proteomes" id="UP001362899">
    <property type="component" value="Unassembled WGS sequence"/>
</dbReference>
<dbReference type="InterPro" id="IPR036388">
    <property type="entry name" value="WH-like_DNA-bd_sf"/>
</dbReference>
<proteinExistence type="inferred from homology"/>
<dbReference type="Pfam" id="PF05871">
    <property type="entry name" value="ESCRT-II"/>
    <property type="match status" value="1"/>
</dbReference>
<dbReference type="GO" id="GO:0005198">
    <property type="term" value="F:structural molecule activity"/>
    <property type="evidence" value="ECO:0007669"/>
    <property type="project" value="TreeGrafter"/>
</dbReference>
<dbReference type="EMBL" id="BTGC01000003">
    <property type="protein sequence ID" value="GMM50106.1"/>
    <property type="molecule type" value="Genomic_DNA"/>
</dbReference>
<comment type="similarity">
    <text evidence="1">Belongs to the VPS25 family.</text>
</comment>
<keyword evidence="5" id="KW-1185">Reference proteome</keyword>
<gene>
    <name evidence="4" type="ORF">DASB73_010640</name>
</gene>
<dbReference type="GO" id="GO:0000814">
    <property type="term" value="C:ESCRT II complex"/>
    <property type="evidence" value="ECO:0007669"/>
    <property type="project" value="InterPro"/>
</dbReference>
<reference evidence="4 5" key="1">
    <citation type="journal article" date="2023" name="Elife">
        <title>Identification of key yeast species and microbe-microbe interactions impacting larval growth of Drosophila in the wild.</title>
        <authorList>
            <person name="Mure A."/>
            <person name="Sugiura Y."/>
            <person name="Maeda R."/>
            <person name="Honda K."/>
            <person name="Sakurai N."/>
            <person name="Takahashi Y."/>
            <person name="Watada M."/>
            <person name="Katoh T."/>
            <person name="Gotoh A."/>
            <person name="Gotoh Y."/>
            <person name="Taniguchi I."/>
            <person name="Nakamura K."/>
            <person name="Hayashi T."/>
            <person name="Katayama T."/>
            <person name="Uemura T."/>
            <person name="Hattori Y."/>
        </authorList>
    </citation>
    <scope>NUCLEOTIDE SEQUENCE [LARGE SCALE GENOMIC DNA]</scope>
    <source>
        <strain evidence="4 5">SB-73</strain>
    </source>
</reference>
<dbReference type="AlphaFoldDB" id="A0AAV5RFY6"/>
<evidence type="ECO:0000256" key="3">
    <source>
        <dbReference type="ARBA" id="ARBA00022927"/>
    </source>
</evidence>
<evidence type="ECO:0000313" key="5">
    <source>
        <dbReference type="Proteomes" id="UP001362899"/>
    </source>
</evidence>
<dbReference type="SUPFAM" id="SSF46785">
    <property type="entry name" value="Winged helix' DNA-binding domain"/>
    <property type="match status" value="2"/>
</dbReference>
<dbReference type="PANTHER" id="PTHR13149:SF0">
    <property type="entry name" value="VACUOLAR PROTEIN-SORTING-ASSOCIATED PROTEIN 25"/>
    <property type="match status" value="1"/>
</dbReference>
<evidence type="ECO:0000313" key="4">
    <source>
        <dbReference type="EMBL" id="GMM50106.1"/>
    </source>
</evidence>
<dbReference type="PANTHER" id="PTHR13149">
    <property type="entry name" value="VACUOLAR PROTEIN SORTING-ASSOCIATED PROTEIN VPS25"/>
    <property type="match status" value="1"/>
</dbReference>
<sequence length="164" mass="19181">MYEFPPFFTRQPNEDTWRLQLKLWQDVVYKWCLANNEWRLTPSADVFTNKRIDRTLNIDAATHVLTEMCRKGVAEKLENNETFLVYKHTPADLATELRQWARETGHETSVLTFYELSEGELPSLEKFINADDITLKRVAEVLERRKEGVAMKEEGECVGIKITL</sequence>
<name>A0AAV5RFY6_STABA</name>
<dbReference type="InterPro" id="IPR036390">
    <property type="entry name" value="WH_DNA-bd_sf"/>
</dbReference>
<protein>
    <submittedName>
        <fullName evidence="4">ESCRT-II subunit protein</fullName>
    </submittedName>
</protein>
<dbReference type="InterPro" id="IPR014041">
    <property type="entry name" value="ESCRT-II_cplx_Vps25-sub_N"/>
</dbReference>